<reference evidence="3" key="1">
    <citation type="submission" date="2020-03" db="EMBL/GenBank/DDBJ databases">
        <authorList>
            <person name="Weist P."/>
        </authorList>
    </citation>
    <scope>NUCLEOTIDE SEQUENCE</scope>
</reference>
<feature type="chain" id="PRO_5040337760" evidence="2">
    <location>
        <begin position="26"/>
        <end position="92"/>
    </location>
</feature>
<dbReference type="EMBL" id="CADEAL010000288">
    <property type="protein sequence ID" value="CAB1417859.1"/>
    <property type="molecule type" value="Genomic_DNA"/>
</dbReference>
<protein>
    <submittedName>
        <fullName evidence="3">Uncharacterized protein</fullName>
    </submittedName>
</protein>
<evidence type="ECO:0000313" key="3">
    <source>
        <dbReference type="EMBL" id="CAB1417859.1"/>
    </source>
</evidence>
<feature type="signal peptide" evidence="2">
    <location>
        <begin position="1"/>
        <end position="25"/>
    </location>
</feature>
<evidence type="ECO:0000256" key="2">
    <source>
        <dbReference type="SAM" id="SignalP"/>
    </source>
</evidence>
<dbReference type="AlphaFoldDB" id="A0A9N7YB35"/>
<evidence type="ECO:0000313" key="4">
    <source>
        <dbReference type="Proteomes" id="UP001153269"/>
    </source>
</evidence>
<keyword evidence="4" id="KW-1185">Reference proteome</keyword>
<name>A0A9N7YB35_PLEPL</name>
<accession>A0A9N7YB35</accession>
<sequence>MKVPASFTFILWSVHLLLLPAGWRCSPVQPAVERPTVAEARSNPTSVRPPRQELTSSRCKWMEKKCSCRKNGSRRHTAERCLKLCSKAFWPR</sequence>
<dbReference type="Proteomes" id="UP001153269">
    <property type="component" value="Unassembled WGS sequence"/>
</dbReference>
<feature type="region of interest" description="Disordered" evidence="1">
    <location>
        <begin position="35"/>
        <end position="54"/>
    </location>
</feature>
<gene>
    <name evidence="3" type="ORF">PLEPLA_LOCUS5678</name>
</gene>
<proteinExistence type="predicted"/>
<keyword evidence="2" id="KW-0732">Signal</keyword>
<evidence type="ECO:0000256" key="1">
    <source>
        <dbReference type="SAM" id="MobiDB-lite"/>
    </source>
</evidence>
<organism evidence="3 4">
    <name type="scientific">Pleuronectes platessa</name>
    <name type="common">European plaice</name>
    <dbReference type="NCBI Taxonomy" id="8262"/>
    <lineage>
        <taxon>Eukaryota</taxon>
        <taxon>Metazoa</taxon>
        <taxon>Chordata</taxon>
        <taxon>Craniata</taxon>
        <taxon>Vertebrata</taxon>
        <taxon>Euteleostomi</taxon>
        <taxon>Actinopterygii</taxon>
        <taxon>Neopterygii</taxon>
        <taxon>Teleostei</taxon>
        <taxon>Neoteleostei</taxon>
        <taxon>Acanthomorphata</taxon>
        <taxon>Carangaria</taxon>
        <taxon>Pleuronectiformes</taxon>
        <taxon>Pleuronectoidei</taxon>
        <taxon>Pleuronectidae</taxon>
        <taxon>Pleuronectes</taxon>
    </lineage>
</organism>
<comment type="caution">
    <text evidence="3">The sequence shown here is derived from an EMBL/GenBank/DDBJ whole genome shotgun (WGS) entry which is preliminary data.</text>
</comment>